<feature type="domain" description="Cadherin-like beta-sandwich-like" evidence="1">
    <location>
        <begin position="100"/>
        <end position="187"/>
    </location>
</feature>
<dbReference type="InterPro" id="IPR025883">
    <property type="entry name" value="Cadherin-like_domain"/>
</dbReference>
<reference evidence="2" key="1">
    <citation type="submission" date="2020-04" db="EMBL/GenBank/DDBJ databases">
        <authorList>
            <person name="Neveu A P."/>
        </authorList>
    </citation>
    <scope>NUCLEOTIDE SEQUENCE</scope>
    <source>
        <tissue evidence="2">Whole embryo</tissue>
    </source>
</reference>
<accession>A0A6F9DJ82</accession>
<dbReference type="InterPro" id="IPR011990">
    <property type="entry name" value="TPR-like_helical_dom_sf"/>
</dbReference>
<proteinExistence type="evidence at transcript level"/>
<dbReference type="SUPFAM" id="SSF48452">
    <property type="entry name" value="TPR-like"/>
    <property type="match status" value="1"/>
</dbReference>
<gene>
    <name evidence="2" type="primary">LOC104266112-002</name>
</gene>
<dbReference type="Pfam" id="PF12733">
    <property type="entry name" value="Cadherin-like"/>
    <property type="match status" value="2"/>
</dbReference>
<protein>
    <submittedName>
        <fullName evidence="2">Uncharacterized protein LOC104266112</fullName>
    </submittedName>
</protein>
<dbReference type="Gene3D" id="1.25.40.10">
    <property type="entry name" value="Tetratricopeptide repeat domain"/>
    <property type="match status" value="1"/>
</dbReference>
<dbReference type="AlphaFoldDB" id="A0A6F9DJ82"/>
<sequence length="751" mass="83732">MDDCDLEKLSAAPAKLSPKFNRNTTEYESTVPSSVEKVKVDCLTSDSGASYQVFGGGGEKNIPLIEGSITEIRIEVSAEDGTTKNYILRIKRLSASDATLSSLALTGGKLDPAFSTTCYDYTCTVPCNMGDIPVKATAPDKKCVIVIANAHDDCVVPLFLGETTLTISVTSVDGKNIKDYKVVVTRKQLPWYVVLKDVEKAKSFECPMTLSPLYNPISIAGSDPKVSMSQPVIDMLTRRSKINPMNEMNLEKDWRVVDGKLDKEISDFVAFSVYKYKGVSGELPLRKMADHVNSCEGKPRSEVDTAIVLESSWYKAEFEGSSSATKTLQHKVEVRNWEKRLQHMASESNVDALLKDADKRQKQYKQKLPLKPGETLRFSEGESPTDDLQQVCVSLAAAIKGKSKEAKLHLRLAYALEEIHYLKEMFGLQKKDGDTEEHGAGTNIAAQESSKLEECQAICRLRGVSATAPIALQLKAIDEEYRSLRDGGQSSRADHVQALYAWRSKQALKGEQSSARHTDENEPLAQAYLKYMDALACDANNYLCNLHVGRMLVDREDYKEAVVRLQQAVGLKPVSVEARFLLGVALCLQEGGAGSRITEALTYLHDGLDHMLMRSQKDAETAGLTPSSITDLHAEDFWRQCNAQLLQYLYMLACNVRKSPQPNMRSAKEIYHCVCLHASMALCSLFHRGPMFQQIEWLLLDAQYALLELMMENQPNDIEWIAQRCRYLSAMIRTSTIPKDSKLLTLQEKVR</sequence>
<organism evidence="2">
    <name type="scientific">Phallusia mammillata</name>
    <dbReference type="NCBI Taxonomy" id="59560"/>
    <lineage>
        <taxon>Eukaryota</taxon>
        <taxon>Metazoa</taxon>
        <taxon>Chordata</taxon>
        <taxon>Tunicata</taxon>
        <taxon>Ascidiacea</taxon>
        <taxon>Phlebobranchia</taxon>
        <taxon>Ascidiidae</taxon>
        <taxon>Phallusia</taxon>
    </lineage>
</organism>
<evidence type="ECO:0000259" key="1">
    <source>
        <dbReference type="Pfam" id="PF12733"/>
    </source>
</evidence>
<feature type="domain" description="Cadherin-like beta-sandwich-like" evidence="1">
    <location>
        <begin position="14"/>
        <end position="92"/>
    </location>
</feature>
<name>A0A6F9DJ82_9ASCI</name>
<dbReference type="EMBL" id="LR787337">
    <property type="protein sequence ID" value="CAB3263199.1"/>
    <property type="molecule type" value="mRNA"/>
</dbReference>
<evidence type="ECO:0000313" key="2">
    <source>
        <dbReference type="EMBL" id="CAB3263199.1"/>
    </source>
</evidence>